<feature type="transmembrane region" description="Helical" evidence="1">
    <location>
        <begin position="129"/>
        <end position="149"/>
    </location>
</feature>
<dbReference type="InterPro" id="IPR012464">
    <property type="entry name" value="DUF1676"/>
</dbReference>
<dbReference type="PANTHER" id="PTHR21879">
    <property type="entry name" value="FI03362P-RELATED-RELATED"/>
    <property type="match status" value="1"/>
</dbReference>
<dbReference type="Proteomes" id="UP000183832">
    <property type="component" value="Unassembled WGS sequence"/>
</dbReference>
<evidence type="ECO:0000313" key="3">
    <source>
        <dbReference type="Proteomes" id="UP000183832"/>
    </source>
</evidence>
<dbReference type="STRING" id="568069.A0A1J1HGH9"/>
<proteinExistence type="predicted"/>
<reference evidence="2 3" key="1">
    <citation type="submission" date="2015-04" db="EMBL/GenBank/DDBJ databases">
        <authorList>
            <person name="Syromyatnikov M.Y."/>
            <person name="Popov V.N."/>
        </authorList>
    </citation>
    <scope>NUCLEOTIDE SEQUENCE [LARGE SCALE GENOMIC DNA]</scope>
</reference>
<gene>
    <name evidence="2" type="primary">putative GH14031</name>
    <name evidence="2" type="ORF">CLUMA_CG000856</name>
</gene>
<accession>A0A1J1HGH9</accession>
<name>A0A1J1HGH9_9DIPT</name>
<dbReference type="OrthoDB" id="7739044at2759"/>
<keyword evidence="3" id="KW-1185">Reference proteome</keyword>
<organism evidence="2 3">
    <name type="scientific">Clunio marinus</name>
    <dbReference type="NCBI Taxonomy" id="568069"/>
    <lineage>
        <taxon>Eukaryota</taxon>
        <taxon>Metazoa</taxon>
        <taxon>Ecdysozoa</taxon>
        <taxon>Arthropoda</taxon>
        <taxon>Hexapoda</taxon>
        <taxon>Insecta</taxon>
        <taxon>Pterygota</taxon>
        <taxon>Neoptera</taxon>
        <taxon>Endopterygota</taxon>
        <taxon>Diptera</taxon>
        <taxon>Nematocera</taxon>
        <taxon>Chironomoidea</taxon>
        <taxon>Chironomidae</taxon>
        <taxon>Clunio</taxon>
    </lineage>
</organism>
<dbReference type="GO" id="GO:0016020">
    <property type="term" value="C:membrane"/>
    <property type="evidence" value="ECO:0007669"/>
    <property type="project" value="TreeGrafter"/>
</dbReference>
<keyword evidence="1" id="KW-1133">Transmembrane helix</keyword>
<dbReference type="AlphaFoldDB" id="A0A1J1HGH9"/>
<evidence type="ECO:0000313" key="2">
    <source>
        <dbReference type="EMBL" id="CRK87109.1"/>
    </source>
</evidence>
<protein>
    <submittedName>
        <fullName evidence="2">CLUMA_CG000856, isoform A</fullName>
    </submittedName>
</protein>
<sequence length="209" mass="23013">MMFAFISCVACENVPSDDQVITMINKLDEEQTLPLFGGLSLEKVDNSGDISPRSESLTDRIIRYFQSHKVNFELSEARTNVGGKIKPVIVKKVKKARGKLKKLMLPILLALKFKTAVILPIAFTILSLISLKALKVGLVALILAASSFVKEFFAKKQEKITTAYISANPSNSGFNAEIVSDWNRNGAPAGDLAYNAYNNNNYQTLPQNV</sequence>
<feature type="transmembrane region" description="Helical" evidence="1">
    <location>
        <begin position="103"/>
        <end position="123"/>
    </location>
</feature>
<keyword evidence="1" id="KW-0812">Transmembrane</keyword>
<dbReference type="Pfam" id="PF07898">
    <property type="entry name" value="DUF1676"/>
    <property type="match status" value="1"/>
</dbReference>
<dbReference type="EMBL" id="CVRI01000003">
    <property type="protein sequence ID" value="CRK87109.1"/>
    <property type="molecule type" value="Genomic_DNA"/>
</dbReference>
<dbReference type="PANTHER" id="PTHR21879:SF5">
    <property type="entry name" value="OSIRIS 15"/>
    <property type="match status" value="1"/>
</dbReference>
<evidence type="ECO:0000256" key="1">
    <source>
        <dbReference type="SAM" id="Phobius"/>
    </source>
</evidence>
<keyword evidence="1" id="KW-0472">Membrane</keyword>